<dbReference type="Proteomes" id="UP000054248">
    <property type="component" value="Unassembled WGS sequence"/>
</dbReference>
<feature type="compositionally biased region" description="Polar residues" evidence="1">
    <location>
        <begin position="208"/>
        <end position="229"/>
    </location>
</feature>
<organism evidence="2 3">
    <name type="scientific">Tulasnella calospora MUT 4182</name>
    <dbReference type="NCBI Taxonomy" id="1051891"/>
    <lineage>
        <taxon>Eukaryota</taxon>
        <taxon>Fungi</taxon>
        <taxon>Dikarya</taxon>
        <taxon>Basidiomycota</taxon>
        <taxon>Agaricomycotina</taxon>
        <taxon>Agaricomycetes</taxon>
        <taxon>Cantharellales</taxon>
        <taxon>Tulasnellaceae</taxon>
        <taxon>Tulasnella</taxon>
    </lineage>
</organism>
<gene>
    <name evidence="2" type="ORF">M407DRAFT_32841</name>
</gene>
<sequence>MLTSFPGSFVRSSSADTNATTDASQEPATRVSMPPWIQPVHNPLPRSLYPILPPSTPYYARTQPLGMSRSYSTTPIDNDTVMMDAQDCEDDSEDLDGTPLDSTTFANDHFGFSKNGNGGFGANMRSDVDEEDSNSDSEFDPELEDETLVIVRASKALAIKKKKNTMKAAQAVSKRTSPRRSARPNTTCNKTTATSTSVGGNQRKKASGSDSNSPAKRTRSSARAQQPKAQITGHREVEMLPLEVTKKFKTRKIWIPEDKAVLKVAVRRWWRAVGAALYNYPTEIVLPKKRSDECWEWMWLECTKINEKFNRNERGLANVARKMSDNGLI</sequence>
<protein>
    <submittedName>
        <fullName evidence="2">Uncharacterized protein</fullName>
    </submittedName>
</protein>
<feature type="compositionally biased region" description="Low complexity" evidence="1">
    <location>
        <begin position="185"/>
        <end position="197"/>
    </location>
</feature>
<dbReference type="EMBL" id="KN823378">
    <property type="protein sequence ID" value="KIO17488.1"/>
    <property type="molecule type" value="Genomic_DNA"/>
</dbReference>
<dbReference type="HOGENOM" id="CLU_845176_0_0_1"/>
<reference evidence="2 3" key="1">
    <citation type="submission" date="2014-04" db="EMBL/GenBank/DDBJ databases">
        <authorList>
            <consortium name="DOE Joint Genome Institute"/>
            <person name="Kuo A."/>
            <person name="Girlanda M."/>
            <person name="Perotto S."/>
            <person name="Kohler A."/>
            <person name="Nagy L.G."/>
            <person name="Floudas D."/>
            <person name="Copeland A."/>
            <person name="Barry K.W."/>
            <person name="Cichocki N."/>
            <person name="Veneault-Fourrey C."/>
            <person name="LaButti K."/>
            <person name="Lindquist E.A."/>
            <person name="Lipzen A."/>
            <person name="Lundell T."/>
            <person name="Morin E."/>
            <person name="Murat C."/>
            <person name="Sun H."/>
            <person name="Tunlid A."/>
            <person name="Henrissat B."/>
            <person name="Grigoriev I.V."/>
            <person name="Hibbett D.S."/>
            <person name="Martin F."/>
            <person name="Nordberg H.P."/>
            <person name="Cantor M.N."/>
            <person name="Hua S.X."/>
        </authorList>
    </citation>
    <scope>NUCLEOTIDE SEQUENCE [LARGE SCALE GENOMIC DNA]</scope>
    <source>
        <strain evidence="2 3">MUT 4182</strain>
    </source>
</reference>
<name>A0A0C3K7U7_9AGAM</name>
<feature type="region of interest" description="Disordered" evidence="1">
    <location>
        <begin position="161"/>
        <end position="232"/>
    </location>
</feature>
<feature type="region of interest" description="Disordered" evidence="1">
    <location>
        <begin position="110"/>
        <end position="142"/>
    </location>
</feature>
<dbReference type="OrthoDB" id="3290887at2759"/>
<feature type="compositionally biased region" description="Polar residues" evidence="1">
    <location>
        <begin position="1"/>
        <end position="27"/>
    </location>
</feature>
<feature type="compositionally biased region" description="Acidic residues" evidence="1">
    <location>
        <begin position="128"/>
        <end position="142"/>
    </location>
</feature>
<evidence type="ECO:0000313" key="2">
    <source>
        <dbReference type="EMBL" id="KIO17488.1"/>
    </source>
</evidence>
<dbReference type="AlphaFoldDB" id="A0A0C3K7U7"/>
<feature type="region of interest" description="Disordered" evidence="1">
    <location>
        <begin position="1"/>
        <end position="37"/>
    </location>
</feature>
<evidence type="ECO:0000256" key="1">
    <source>
        <dbReference type="SAM" id="MobiDB-lite"/>
    </source>
</evidence>
<accession>A0A0C3K7U7</accession>
<reference evidence="3" key="2">
    <citation type="submission" date="2015-01" db="EMBL/GenBank/DDBJ databases">
        <title>Evolutionary Origins and Diversification of the Mycorrhizal Mutualists.</title>
        <authorList>
            <consortium name="DOE Joint Genome Institute"/>
            <consortium name="Mycorrhizal Genomics Consortium"/>
            <person name="Kohler A."/>
            <person name="Kuo A."/>
            <person name="Nagy L.G."/>
            <person name="Floudas D."/>
            <person name="Copeland A."/>
            <person name="Barry K.W."/>
            <person name="Cichocki N."/>
            <person name="Veneault-Fourrey C."/>
            <person name="LaButti K."/>
            <person name="Lindquist E.A."/>
            <person name="Lipzen A."/>
            <person name="Lundell T."/>
            <person name="Morin E."/>
            <person name="Murat C."/>
            <person name="Riley R."/>
            <person name="Ohm R."/>
            <person name="Sun H."/>
            <person name="Tunlid A."/>
            <person name="Henrissat B."/>
            <person name="Grigoriev I.V."/>
            <person name="Hibbett D.S."/>
            <person name="Martin F."/>
        </authorList>
    </citation>
    <scope>NUCLEOTIDE SEQUENCE [LARGE SCALE GENOMIC DNA]</scope>
    <source>
        <strain evidence="3">MUT 4182</strain>
    </source>
</reference>
<evidence type="ECO:0000313" key="3">
    <source>
        <dbReference type="Proteomes" id="UP000054248"/>
    </source>
</evidence>
<keyword evidence="3" id="KW-1185">Reference proteome</keyword>
<proteinExistence type="predicted"/>